<dbReference type="OMA" id="APLEGNQ"/>
<protein>
    <submittedName>
        <fullName evidence="2">Uncharacterized protein</fullName>
    </submittedName>
</protein>
<reference evidence="2" key="1">
    <citation type="submission" date="2023-09" db="UniProtKB">
        <authorList>
            <consortium name="Ensembl"/>
        </authorList>
    </citation>
    <scope>IDENTIFICATION</scope>
</reference>
<feature type="region of interest" description="Disordered" evidence="1">
    <location>
        <begin position="1"/>
        <end position="161"/>
    </location>
</feature>
<dbReference type="Ensembl" id="ENSBMST00010033172.1">
    <property type="protein sequence ID" value="ENSBMSP00010030143.1"/>
    <property type="gene ID" value="ENSBMSG00010021822.1"/>
</dbReference>
<dbReference type="AlphaFoldDB" id="A0A8C0E5U8"/>
<feature type="compositionally biased region" description="Basic residues" evidence="1">
    <location>
        <begin position="81"/>
        <end position="90"/>
    </location>
</feature>
<evidence type="ECO:0000313" key="2">
    <source>
        <dbReference type="Ensembl" id="ENSBMSP00010030143.1"/>
    </source>
</evidence>
<name>A0A8C0E5U8_BALMU</name>
<sequence>MVAEAPSGGTDRPRRGACGRHRAAAQTTRAHHPSSTEGRFVRGPRPPNQQQAADGAETKERQPHWRGTQQQGDERVPPPRFRPRYRRPFHPRPTPAAHHRRGDGETKSSQGRTDGSRPEPQRPRNRPYFQRDAAAPWTGQPIAPETSAPINSGGPPTAIPE</sequence>
<accession>A0A8C0E5U8</accession>
<proteinExistence type="predicted"/>
<dbReference type="GeneTree" id="ENSGT00940000159816"/>
<evidence type="ECO:0000256" key="1">
    <source>
        <dbReference type="SAM" id="MobiDB-lite"/>
    </source>
</evidence>
<organism evidence="2">
    <name type="scientific">Balaenoptera musculus</name>
    <name type="common">Blue whale</name>
    <dbReference type="NCBI Taxonomy" id="9771"/>
    <lineage>
        <taxon>Eukaryota</taxon>
        <taxon>Metazoa</taxon>
        <taxon>Chordata</taxon>
        <taxon>Craniata</taxon>
        <taxon>Vertebrata</taxon>
        <taxon>Euteleostomi</taxon>
        <taxon>Mammalia</taxon>
        <taxon>Eutheria</taxon>
        <taxon>Laurasiatheria</taxon>
        <taxon>Artiodactyla</taxon>
        <taxon>Whippomorpha</taxon>
        <taxon>Cetacea</taxon>
        <taxon>Mysticeti</taxon>
        <taxon>Balaenopteridae</taxon>
        <taxon>Balaenoptera</taxon>
    </lineage>
</organism>